<name>A0A7S0RNX7_9CHLO</name>
<proteinExistence type="predicted"/>
<dbReference type="AlphaFoldDB" id="A0A7S0RNX7"/>
<organism evidence="1">
    <name type="scientific">Chlamydomonas leiostraca</name>
    <dbReference type="NCBI Taxonomy" id="1034604"/>
    <lineage>
        <taxon>Eukaryota</taxon>
        <taxon>Viridiplantae</taxon>
        <taxon>Chlorophyta</taxon>
        <taxon>core chlorophytes</taxon>
        <taxon>Chlorophyceae</taxon>
        <taxon>CS clade</taxon>
        <taxon>Chlamydomonadales</taxon>
        <taxon>Chlamydomonadaceae</taxon>
        <taxon>Chlamydomonas</taxon>
    </lineage>
</organism>
<dbReference type="EMBL" id="HBFB01019819">
    <property type="protein sequence ID" value="CAD8683296.1"/>
    <property type="molecule type" value="Transcribed_RNA"/>
</dbReference>
<protein>
    <submittedName>
        <fullName evidence="1">Uncharacterized protein</fullName>
    </submittedName>
</protein>
<accession>A0A7S0RNX7</accession>
<reference evidence="1" key="1">
    <citation type="submission" date="2021-01" db="EMBL/GenBank/DDBJ databases">
        <authorList>
            <person name="Corre E."/>
            <person name="Pelletier E."/>
            <person name="Niang G."/>
            <person name="Scheremetjew M."/>
            <person name="Finn R."/>
            <person name="Kale V."/>
            <person name="Holt S."/>
            <person name="Cochrane G."/>
            <person name="Meng A."/>
            <person name="Brown T."/>
            <person name="Cohen L."/>
        </authorList>
    </citation>
    <scope>NUCLEOTIDE SEQUENCE</scope>
    <source>
        <strain evidence="1">SAG 11-49</strain>
    </source>
</reference>
<sequence length="128" mass="13274">MSAPVAARAAAGVAAAGGVGALLSSWFMPSQPANITHTPHHHHFHDVQQIPKTALEHPGNAPATVSSGVAGLMESWTGPADPVNHNHSFKHGTHLPPVPGHVETTPENSVFGLASNWVSGELKGETKH</sequence>
<gene>
    <name evidence="1" type="ORF">CLEI1391_LOCUS11151</name>
</gene>
<evidence type="ECO:0000313" key="1">
    <source>
        <dbReference type="EMBL" id="CAD8683296.1"/>
    </source>
</evidence>